<organism evidence="2 3">
    <name type="scientific">Trichostrongylus colubriformis</name>
    <name type="common">Black scour worm</name>
    <dbReference type="NCBI Taxonomy" id="6319"/>
    <lineage>
        <taxon>Eukaryota</taxon>
        <taxon>Metazoa</taxon>
        <taxon>Ecdysozoa</taxon>
        <taxon>Nematoda</taxon>
        <taxon>Chromadorea</taxon>
        <taxon>Rhabditida</taxon>
        <taxon>Rhabditina</taxon>
        <taxon>Rhabditomorpha</taxon>
        <taxon>Strongyloidea</taxon>
        <taxon>Trichostrongylidae</taxon>
        <taxon>Trichostrongylus</taxon>
    </lineage>
</organism>
<gene>
    <name evidence="2" type="ORF">GCK32_017825</name>
</gene>
<comment type="caution">
    <text evidence="2">The sequence shown here is derived from an EMBL/GenBank/DDBJ whole genome shotgun (WGS) entry which is preliminary data.</text>
</comment>
<protein>
    <recommendedName>
        <fullName evidence="4">Secreted protein</fullName>
    </recommendedName>
</protein>
<accession>A0AAN8IYM6</accession>
<dbReference type="Proteomes" id="UP001331761">
    <property type="component" value="Unassembled WGS sequence"/>
</dbReference>
<feature type="signal peptide" evidence="1">
    <location>
        <begin position="1"/>
        <end position="30"/>
    </location>
</feature>
<evidence type="ECO:0008006" key="4">
    <source>
        <dbReference type="Google" id="ProtNLM"/>
    </source>
</evidence>
<feature type="chain" id="PRO_5042878351" description="Secreted protein" evidence="1">
    <location>
        <begin position="31"/>
        <end position="84"/>
    </location>
</feature>
<reference evidence="2 3" key="1">
    <citation type="submission" date="2019-10" db="EMBL/GenBank/DDBJ databases">
        <title>Assembly and Annotation for the nematode Trichostrongylus colubriformis.</title>
        <authorList>
            <person name="Martin J."/>
        </authorList>
    </citation>
    <scope>NUCLEOTIDE SEQUENCE [LARGE SCALE GENOMIC DNA]</scope>
    <source>
        <strain evidence="2">G859</strain>
        <tissue evidence="2">Whole worm</tissue>
    </source>
</reference>
<evidence type="ECO:0000313" key="3">
    <source>
        <dbReference type="Proteomes" id="UP001331761"/>
    </source>
</evidence>
<evidence type="ECO:0000256" key="1">
    <source>
        <dbReference type="SAM" id="SignalP"/>
    </source>
</evidence>
<evidence type="ECO:0000313" key="2">
    <source>
        <dbReference type="EMBL" id="KAK5986357.1"/>
    </source>
</evidence>
<dbReference type="EMBL" id="WIXE01000679">
    <property type="protein sequence ID" value="KAK5986357.1"/>
    <property type="molecule type" value="Genomic_DNA"/>
</dbReference>
<proteinExistence type="predicted"/>
<sequence>MQVMQPLLFAAVSVGIPLLILDQATSRCHACRVMIGLKRLHLPTIIVAIRVGRDAIQRDTVNTVITQNQLLCTRTGCQQTNDSC</sequence>
<keyword evidence="1" id="KW-0732">Signal</keyword>
<dbReference type="AlphaFoldDB" id="A0AAN8IYM6"/>
<keyword evidence="3" id="KW-1185">Reference proteome</keyword>
<name>A0AAN8IYM6_TRICO</name>